<keyword evidence="1" id="KW-1133">Transmembrane helix</keyword>
<dbReference type="AlphaFoldDB" id="A0A0F6SG93"/>
<dbReference type="InterPro" id="IPR029062">
    <property type="entry name" value="Class_I_gatase-like"/>
</dbReference>
<organism evidence="3 4">
    <name type="scientific">Sandaracinus amylolyticus</name>
    <dbReference type="NCBI Taxonomy" id="927083"/>
    <lineage>
        <taxon>Bacteria</taxon>
        <taxon>Pseudomonadati</taxon>
        <taxon>Myxococcota</taxon>
        <taxon>Polyangia</taxon>
        <taxon>Polyangiales</taxon>
        <taxon>Sandaracinaceae</taxon>
        <taxon>Sandaracinus</taxon>
    </lineage>
</organism>
<dbReference type="Pfam" id="PF07090">
    <property type="entry name" value="GATase1_like"/>
    <property type="match status" value="1"/>
</dbReference>
<dbReference type="SUPFAM" id="SSF52317">
    <property type="entry name" value="Class I glutamine amidotransferase-like"/>
    <property type="match status" value="1"/>
</dbReference>
<dbReference type="PANTHER" id="PTHR37947:SF1">
    <property type="entry name" value="BLL2462 PROTEIN"/>
    <property type="match status" value="1"/>
</dbReference>
<keyword evidence="1" id="KW-0472">Membrane</keyword>
<reference evidence="3 4" key="1">
    <citation type="submission" date="2015-03" db="EMBL/GenBank/DDBJ databases">
        <title>Genome assembly of Sandaracinus amylolyticus DSM 53668.</title>
        <authorList>
            <person name="Sharma G."/>
            <person name="Subramanian S."/>
        </authorList>
    </citation>
    <scope>NUCLEOTIDE SEQUENCE [LARGE SCALE GENOMIC DNA]</scope>
    <source>
        <strain evidence="3 4">DSM 53668</strain>
    </source>
</reference>
<keyword evidence="4" id="KW-1185">Reference proteome</keyword>
<dbReference type="KEGG" id="samy:DB32_005443"/>
<keyword evidence="1" id="KW-0812">Transmembrane</keyword>
<dbReference type="EMBL" id="CP011125">
    <property type="protein sequence ID" value="AKF08294.1"/>
    <property type="molecule type" value="Genomic_DNA"/>
</dbReference>
<dbReference type="RefSeq" id="WP_053235453.1">
    <property type="nucleotide sequence ID" value="NZ_CP011125.1"/>
</dbReference>
<dbReference type="Gene3D" id="3.40.50.880">
    <property type="match status" value="1"/>
</dbReference>
<feature type="domain" description="Putative glutamine amidotransferase" evidence="2">
    <location>
        <begin position="391"/>
        <end position="564"/>
    </location>
</feature>
<dbReference type="PANTHER" id="PTHR37947">
    <property type="entry name" value="BLL2462 PROTEIN"/>
    <property type="match status" value="1"/>
</dbReference>
<dbReference type="Proteomes" id="UP000034883">
    <property type="component" value="Chromosome"/>
</dbReference>
<proteinExistence type="predicted"/>
<dbReference type="OrthoDB" id="9769144at2"/>
<evidence type="ECO:0000259" key="2">
    <source>
        <dbReference type="Pfam" id="PF07090"/>
    </source>
</evidence>
<name>A0A0F6SG93_9BACT</name>
<evidence type="ECO:0000256" key="1">
    <source>
        <dbReference type="SAM" id="Phobius"/>
    </source>
</evidence>
<sequence>MSDARLALEIPGGVISALLIALALVAVVVIGLRHLGVSDARRRRTLIALRVATAVVALLVAIQPTWSGERLDQRPGRLAVLFDASRSGIVRTGDEEDARTRADEAESLAARWSGAQRERAPDVYTFGAALRPARLETLAEELAPIEDDTRLAAAIEAAAERPAGDELGAVLVVSDGADLAGGALDTATRLGLRVHAVALGADAALRDDAIAEVRADRVGFLRRTAMVRVTVRRLGESAGEIPVALMRGEETLRETTVVVPEDGEATVDLAFTPDRLGRSVYRVVIPTAPGDAVPQNNERAFLVRVARDNLRVLLVAGQPSWDERFLRAFLTRDPTTDLISFFILRNTSDMTMAQPEELALIPFPTDELFHEHLGSFDVVLFQNFEYAPYQMAGYLPRIRDYVMRGGSFAMIGGPLSFSAAGYAETPIAEVLPVGVLPRGTPDTQAITTDRFQPVLAEDASRHPLVALLPDARANAAAWAALSPLQGLNVTTEVRSGGQRLLQHPTRRDLSGAPLSVLVSGSAGRGRVMALMTDTSWRWGMTSGGQQGDASAYERFWDRALRWLSRDPALEPARIETDRESYGPGARMRIDATLADERYVPLAAREVTITVLGEADRPLASADARTDGEGRARVELVAPDEPGGYRVVAVERGATDVLAEEVFVVESGGQELADPRPRPDVLRELAARTGGEIFEDPEQAPDLERFDATRVRSLGVVTERPLASPWAFLLLVALFGAEWILRRRWGAR</sequence>
<evidence type="ECO:0000313" key="4">
    <source>
        <dbReference type="Proteomes" id="UP000034883"/>
    </source>
</evidence>
<evidence type="ECO:0000313" key="3">
    <source>
        <dbReference type="EMBL" id="AKF08294.1"/>
    </source>
</evidence>
<dbReference type="InterPro" id="IPR010768">
    <property type="entry name" value="GATase1-like"/>
</dbReference>
<protein>
    <submittedName>
        <fullName evidence="3">Threonine dehydrogenase</fullName>
    </submittedName>
</protein>
<accession>A0A0F6SG93</accession>
<feature type="transmembrane region" description="Helical" evidence="1">
    <location>
        <begin position="47"/>
        <end position="66"/>
    </location>
</feature>
<feature type="transmembrane region" description="Helical" evidence="1">
    <location>
        <begin position="721"/>
        <end position="740"/>
    </location>
</feature>
<feature type="transmembrane region" description="Helical" evidence="1">
    <location>
        <begin position="12"/>
        <end position="35"/>
    </location>
</feature>
<dbReference type="STRING" id="927083.DB32_005443"/>
<gene>
    <name evidence="3" type="ORF">DB32_005443</name>
</gene>